<dbReference type="SUPFAM" id="SSF46689">
    <property type="entry name" value="Homeodomain-like"/>
    <property type="match status" value="1"/>
</dbReference>
<dbReference type="PROSITE" id="PS50977">
    <property type="entry name" value="HTH_TETR_2"/>
    <property type="match status" value="1"/>
</dbReference>
<protein>
    <submittedName>
        <fullName evidence="4">AcrR family transcriptional regulator</fullName>
    </submittedName>
</protein>
<proteinExistence type="predicted"/>
<organism evidence="4 5">
    <name type="scientific">Arthrobacter russicus</name>
    <dbReference type="NCBI Taxonomy" id="172040"/>
    <lineage>
        <taxon>Bacteria</taxon>
        <taxon>Bacillati</taxon>
        <taxon>Actinomycetota</taxon>
        <taxon>Actinomycetes</taxon>
        <taxon>Micrococcales</taxon>
        <taxon>Micrococcaceae</taxon>
        <taxon>Arthrobacter</taxon>
    </lineage>
</organism>
<keyword evidence="5" id="KW-1185">Reference proteome</keyword>
<accession>A0ABU1JBI2</accession>
<feature type="domain" description="HTH tetR-type" evidence="3">
    <location>
        <begin position="11"/>
        <end position="71"/>
    </location>
</feature>
<evidence type="ECO:0000313" key="5">
    <source>
        <dbReference type="Proteomes" id="UP001185069"/>
    </source>
</evidence>
<gene>
    <name evidence="4" type="ORF">JOE69_002007</name>
</gene>
<reference evidence="4 5" key="1">
    <citation type="submission" date="2023-07" db="EMBL/GenBank/DDBJ databases">
        <title>Sequencing the genomes of 1000 actinobacteria strains.</title>
        <authorList>
            <person name="Klenk H.-P."/>
        </authorList>
    </citation>
    <scope>NUCLEOTIDE SEQUENCE [LARGE SCALE GENOMIC DNA]</scope>
    <source>
        <strain evidence="4 5">DSM 14555</strain>
    </source>
</reference>
<dbReference type="Proteomes" id="UP001185069">
    <property type="component" value="Unassembled WGS sequence"/>
</dbReference>
<keyword evidence="1 2" id="KW-0238">DNA-binding</keyword>
<dbReference type="RefSeq" id="WP_309798340.1">
    <property type="nucleotide sequence ID" value="NZ_BAAAHY010000005.1"/>
</dbReference>
<comment type="caution">
    <text evidence="4">The sequence shown here is derived from an EMBL/GenBank/DDBJ whole genome shotgun (WGS) entry which is preliminary data.</text>
</comment>
<dbReference type="InterPro" id="IPR009057">
    <property type="entry name" value="Homeodomain-like_sf"/>
</dbReference>
<evidence type="ECO:0000256" key="1">
    <source>
        <dbReference type="ARBA" id="ARBA00023125"/>
    </source>
</evidence>
<dbReference type="EMBL" id="JAVDQF010000001">
    <property type="protein sequence ID" value="MDR6269769.1"/>
    <property type="molecule type" value="Genomic_DNA"/>
</dbReference>
<evidence type="ECO:0000256" key="2">
    <source>
        <dbReference type="PROSITE-ProRule" id="PRU00335"/>
    </source>
</evidence>
<sequence length="198" mass="21683">MPQKTVQNRGKLKQQLILDCALELLYTEGPAGITLRAVAAKAGVPASSVSYYFPTLVELVQGAFAHYFDQLIPRMTGNIQRELGGSRDLKILAKALATEVSSRDSRTLLPLYETYLAVARHTELYPEADKAIAQIPIVVKAFLDDLAVPESATLSAAIVGLIEGFGLRRSNGRVEALWGQESLQRSFEMLFESVSKKS</sequence>
<dbReference type="Pfam" id="PF00440">
    <property type="entry name" value="TetR_N"/>
    <property type="match status" value="1"/>
</dbReference>
<name>A0ABU1JBI2_9MICC</name>
<dbReference type="InterPro" id="IPR001647">
    <property type="entry name" value="HTH_TetR"/>
</dbReference>
<evidence type="ECO:0000313" key="4">
    <source>
        <dbReference type="EMBL" id="MDR6269769.1"/>
    </source>
</evidence>
<evidence type="ECO:0000259" key="3">
    <source>
        <dbReference type="PROSITE" id="PS50977"/>
    </source>
</evidence>
<dbReference type="Gene3D" id="1.10.357.10">
    <property type="entry name" value="Tetracycline Repressor, domain 2"/>
    <property type="match status" value="1"/>
</dbReference>
<feature type="DNA-binding region" description="H-T-H motif" evidence="2">
    <location>
        <begin position="34"/>
        <end position="53"/>
    </location>
</feature>